<dbReference type="Pfam" id="PF05768">
    <property type="entry name" value="Glrx-like"/>
    <property type="match status" value="1"/>
</dbReference>
<evidence type="ECO:0000313" key="1">
    <source>
        <dbReference type="EMBL" id="SEW00842.1"/>
    </source>
</evidence>
<gene>
    <name evidence="1" type="ORF">SAMN05192557_1192</name>
</gene>
<dbReference type="InterPro" id="IPR008554">
    <property type="entry name" value="Glutaredoxin-like"/>
</dbReference>
<proteinExistence type="predicted"/>
<name>A0A662Z547_9STAP</name>
<dbReference type="Gene3D" id="3.40.30.10">
    <property type="entry name" value="Glutaredoxin"/>
    <property type="match status" value="1"/>
</dbReference>
<accession>A0A662Z547</accession>
<protein>
    <submittedName>
        <fullName evidence="1">Glutaredoxin-like domain</fullName>
    </submittedName>
</protein>
<evidence type="ECO:0000313" key="2">
    <source>
        <dbReference type="Proteomes" id="UP000243605"/>
    </source>
</evidence>
<keyword evidence="2" id="KW-1185">Reference proteome</keyword>
<sequence length="80" mass="9299">MKLNFYTRNNCMNCDDGEIQLALALEDYPDVIVEKIDIDTSDALLQKYMLEVPVVEHRGKVIQYGQIDFVTILEYVEKNI</sequence>
<dbReference type="RefSeq" id="WP_281242144.1">
    <property type="nucleotide sequence ID" value="NZ_FOIT01000003.1"/>
</dbReference>
<dbReference type="AlphaFoldDB" id="A0A662Z547"/>
<dbReference type="InterPro" id="IPR036249">
    <property type="entry name" value="Thioredoxin-like_sf"/>
</dbReference>
<dbReference type="Proteomes" id="UP000243605">
    <property type="component" value="Unassembled WGS sequence"/>
</dbReference>
<organism evidence="1 2">
    <name type="scientific">Aliicoccus persicus</name>
    <dbReference type="NCBI Taxonomy" id="930138"/>
    <lineage>
        <taxon>Bacteria</taxon>
        <taxon>Bacillati</taxon>
        <taxon>Bacillota</taxon>
        <taxon>Bacilli</taxon>
        <taxon>Bacillales</taxon>
        <taxon>Staphylococcaceae</taxon>
        <taxon>Aliicoccus</taxon>
    </lineage>
</organism>
<dbReference type="SUPFAM" id="SSF52833">
    <property type="entry name" value="Thioredoxin-like"/>
    <property type="match status" value="1"/>
</dbReference>
<reference evidence="1 2" key="1">
    <citation type="submission" date="2016-10" db="EMBL/GenBank/DDBJ databases">
        <authorList>
            <person name="Varghese N."/>
            <person name="Submissions S."/>
        </authorList>
    </citation>
    <scope>NUCLEOTIDE SEQUENCE [LARGE SCALE GENOMIC DNA]</scope>
    <source>
        <strain evidence="1 2">IBRC-M10081</strain>
    </source>
</reference>
<dbReference type="EMBL" id="FOIT01000003">
    <property type="protein sequence ID" value="SEW00842.1"/>
    <property type="molecule type" value="Genomic_DNA"/>
</dbReference>